<keyword evidence="2" id="KW-1185">Reference proteome</keyword>
<evidence type="ECO:0000313" key="2">
    <source>
        <dbReference type="Proteomes" id="UP000678393"/>
    </source>
</evidence>
<proteinExistence type="predicted"/>
<gene>
    <name evidence="1" type="ORF">CUNI_LOCUS19016</name>
</gene>
<dbReference type="OrthoDB" id="6110088at2759"/>
<comment type="caution">
    <text evidence="1">The sequence shown here is derived from an EMBL/GenBank/DDBJ whole genome shotgun (WGS) entry which is preliminary data.</text>
</comment>
<dbReference type="EMBL" id="CAJHNH020006223">
    <property type="protein sequence ID" value="CAG5133458.1"/>
    <property type="molecule type" value="Genomic_DNA"/>
</dbReference>
<dbReference type="Proteomes" id="UP000678393">
    <property type="component" value="Unassembled WGS sequence"/>
</dbReference>
<dbReference type="AlphaFoldDB" id="A0A8S3ZZ33"/>
<evidence type="ECO:0000313" key="1">
    <source>
        <dbReference type="EMBL" id="CAG5133458.1"/>
    </source>
</evidence>
<feature type="non-terminal residue" evidence="1">
    <location>
        <position position="1"/>
    </location>
</feature>
<accession>A0A8S3ZZ33</accession>
<sequence length="75" mass="8529">TCSINCIRACNEENSIVCNQSLILISDVTNWMLEKNHVAFENMKRDCMGKESCDPSKVCGPQYRQSLVVHYLCVD</sequence>
<name>A0A8S3ZZ33_9EUPU</name>
<protein>
    <submittedName>
        <fullName evidence="1">Uncharacterized protein</fullName>
    </submittedName>
</protein>
<reference evidence="1" key="1">
    <citation type="submission" date="2021-04" db="EMBL/GenBank/DDBJ databases">
        <authorList>
            <consortium name="Molecular Ecology Group"/>
        </authorList>
    </citation>
    <scope>NUCLEOTIDE SEQUENCE</scope>
</reference>
<organism evidence="1 2">
    <name type="scientific">Candidula unifasciata</name>
    <dbReference type="NCBI Taxonomy" id="100452"/>
    <lineage>
        <taxon>Eukaryota</taxon>
        <taxon>Metazoa</taxon>
        <taxon>Spiralia</taxon>
        <taxon>Lophotrochozoa</taxon>
        <taxon>Mollusca</taxon>
        <taxon>Gastropoda</taxon>
        <taxon>Heterobranchia</taxon>
        <taxon>Euthyneura</taxon>
        <taxon>Panpulmonata</taxon>
        <taxon>Eupulmonata</taxon>
        <taxon>Stylommatophora</taxon>
        <taxon>Helicina</taxon>
        <taxon>Helicoidea</taxon>
        <taxon>Geomitridae</taxon>
        <taxon>Candidula</taxon>
    </lineage>
</organism>
<feature type="non-terminal residue" evidence="1">
    <location>
        <position position="75"/>
    </location>
</feature>